<protein>
    <submittedName>
        <fullName evidence="1">Putative HTH-type transcriptional regulator</fullName>
    </submittedName>
</protein>
<gene>
    <name evidence="1" type="ORF">SLAV_38240</name>
</gene>
<dbReference type="RefSeq" id="WP_030239737.1">
    <property type="nucleotide sequence ID" value="NZ_CP024985.1"/>
</dbReference>
<dbReference type="SUPFAM" id="SSF46689">
    <property type="entry name" value="Homeodomain-like"/>
    <property type="match status" value="1"/>
</dbReference>
<dbReference type="GO" id="GO:0003700">
    <property type="term" value="F:DNA-binding transcription factor activity"/>
    <property type="evidence" value="ECO:0007669"/>
    <property type="project" value="TreeGrafter"/>
</dbReference>
<sequence length="216" mass="23209">MGEAASTTTPRERYRQQVRSEIKQRAWEQITAAGTSALSLNGIARLMGLSGTGLYRYFTSRDELLTELVHDAYQSLVGTLRTAAAQGKGDLAGLGQALRMWALDDPQRYFLVYGPPVPGYRSPADVAALAGEIMDIFTDACADVPDARASTPETPLEDGPGQSVGRAETASAQRLAISLRTRLHGVLSLELSGHFAGMECDPALLYQAEIDLLASH</sequence>
<dbReference type="GeneID" id="49388590"/>
<dbReference type="GO" id="GO:0000976">
    <property type="term" value="F:transcription cis-regulatory region binding"/>
    <property type="evidence" value="ECO:0007669"/>
    <property type="project" value="TreeGrafter"/>
</dbReference>
<dbReference type="InterPro" id="IPR036271">
    <property type="entry name" value="Tet_transcr_reg_TetR-rel_C_sf"/>
</dbReference>
<keyword evidence="2" id="KW-1185">Reference proteome</keyword>
<dbReference type="InterPro" id="IPR025996">
    <property type="entry name" value="MT1864/Rv1816-like_C"/>
</dbReference>
<dbReference type="OrthoDB" id="3210322at2"/>
<evidence type="ECO:0000313" key="1">
    <source>
        <dbReference type="EMBL" id="ATZ29412.1"/>
    </source>
</evidence>
<proteinExistence type="predicted"/>
<dbReference type="PANTHER" id="PTHR30055">
    <property type="entry name" value="HTH-TYPE TRANSCRIPTIONAL REGULATOR RUTR"/>
    <property type="match status" value="1"/>
</dbReference>
<name>A0A2K8PRM7_STRLA</name>
<reference evidence="1 2" key="1">
    <citation type="submission" date="2017-11" db="EMBL/GenBank/DDBJ databases">
        <title>Complete genome sequence of Streptomyces lavendulae subsp. lavendulae CCM 3239 (formerly 'Streptomyces aureofaciens CCM 3239'), the producer of the angucycline-type antibiotic auricin.</title>
        <authorList>
            <person name="Busche T."/>
            <person name="Novakova R."/>
            <person name="Al'Dilaimi A."/>
            <person name="Homerova D."/>
            <person name="Feckova L."/>
            <person name="Rezuchova B."/>
            <person name="Mingyar E."/>
            <person name="Csolleiova D."/>
            <person name="Bekeova C."/>
            <person name="Winkler A."/>
            <person name="Sevcikova B."/>
            <person name="Kalinowski J."/>
            <person name="Kormanec J."/>
            <person name="Ruckert C."/>
        </authorList>
    </citation>
    <scope>NUCLEOTIDE SEQUENCE [LARGE SCALE GENOMIC DNA]</scope>
    <source>
        <strain evidence="1 2">CCM 3239</strain>
    </source>
</reference>
<dbReference type="AlphaFoldDB" id="A0A2K8PRM7"/>
<dbReference type="KEGG" id="slx:SLAV_38240"/>
<dbReference type="Gene3D" id="1.10.357.10">
    <property type="entry name" value="Tetracycline Repressor, domain 2"/>
    <property type="match status" value="1"/>
</dbReference>
<dbReference type="SUPFAM" id="SSF48498">
    <property type="entry name" value="Tetracyclin repressor-like, C-terminal domain"/>
    <property type="match status" value="1"/>
</dbReference>
<organism evidence="1 2">
    <name type="scientific">Streptomyces lavendulae subsp. lavendulae</name>
    <dbReference type="NCBI Taxonomy" id="58340"/>
    <lineage>
        <taxon>Bacteria</taxon>
        <taxon>Bacillati</taxon>
        <taxon>Actinomycetota</taxon>
        <taxon>Actinomycetes</taxon>
        <taxon>Kitasatosporales</taxon>
        <taxon>Streptomycetaceae</taxon>
        <taxon>Streptomyces</taxon>
    </lineage>
</organism>
<dbReference type="Pfam" id="PF00440">
    <property type="entry name" value="TetR_N"/>
    <property type="match status" value="1"/>
</dbReference>
<evidence type="ECO:0000313" key="2">
    <source>
        <dbReference type="Proteomes" id="UP000231791"/>
    </source>
</evidence>
<dbReference type="InterPro" id="IPR001647">
    <property type="entry name" value="HTH_TetR"/>
</dbReference>
<dbReference type="InterPro" id="IPR009057">
    <property type="entry name" value="Homeodomain-like_sf"/>
</dbReference>
<dbReference type="Proteomes" id="UP000231791">
    <property type="component" value="Chromosome"/>
</dbReference>
<dbReference type="InterPro" id="IPR050109">
    <property type="entry name" value="HTH-type_TetR-like_transc_reg"/>
</dbReference>
<dbReference type="PANTHER" id="PTHR30055:SF243">
    <property type="entry name" value="HTH-TYPE TRANSCRIPTIONAL REGULATOR RV1816"/>
    <property type="match status" value="1"/>
</dbReference>
<dbReference type="EMBL" id="CP024985">
    <property type="protein sequence ID" value="ATZ29412.1"/>
    <property type="molecule type" value="Genomic_DNA"/>
</dbReference>
<dbReference type="PROSITE" id="PS50977">
    <property type="entry name" value="HTH_TETR_2"/>
    <property type="match status" value="1"/>
</dbReference>
<dbReference type="Pfam" id="PF13305">
    <property type="entry name" value="TetR_C_33"/>
    <property type="match status" value="1"/>
</dbReference>
<accession>A0A2K8PRM7</accession>